<dbReference type="InterPro" id="IPR044738">
    <property type="entry name" value="Atg22"/>
</dbReference>
<keyword evidence="4 10" id="KW-0926">Vacuole</keyword>
<keyword evidence="9 10" id="KW-0472">Membrane</keyword>
<evidence type="ECO:0000256" key="2">
    <source>
        <dbReference type="ARBA" id="ARBA00006978"/>
    </source>
</evidence>
<evidence type="ECO:0000313" key="12">
    <source>
        <dbReference type="EMBL" id="KAF2459437.1"/>
    </source>
</evidence>
<feature type="transmembrane region" description="Helical" evidence="10">
    <location>
        <begin position="548"/>
        <end position="567"/>
    </location>
</feature>
<keyword evidence="7 10" id="KW-1133">Transmembrane helix</keyword>
<evidence type="ECO:0000256" key="1">
    <source>
        <dbReference type="ARBA" id="ARBA00004128"/>
    </source>
</evidence>
<keyword evidence="13" id="KW-1185">Reference proteome</keyword>
<dbReference type="PANTHER" id="PTHR23519:SF1">
    <property type="entry name" value="AUTOPHAGY-RELATED PROTEIN 22"/>
    <property type="match status" value="1"/>
</dbReference>
<keyword evidence="8 10" id="KW-0072">Autophagy</keyword>
<evidence type="ECO:0000256" key="4">
    <source>
        <dbReference type="ARBA" id="ARBA00022554"/>
    </source>
</evidence>
<dbReference type="InterPro" id="IPR024671">
    <property type="entry name" value="Atg22-like"/>
</dbReference>
<feature type="region of interest" description="Disordered" evidence="11">
    <location>
        <begin position="684"/>
        <end position="710"/>
    </location>
</feature>
<feature type="transmembrane region" description="Helical" evidence="10">
    <location>
        <begin position="196"/>
        <end position="215"/>
    </location>
</feature>
<feature type="compositionally biased region" description="Pro residues" evidence="11">
    <location>
        <begin position="1"/>
        <end position="16"/>
    </location>
</feature>
<organism evidence="12 13">
    <name type="scientific">Lineolata rhizophorae</name>
    <dbReference type="NCBI Taxonomy" id="578093"/>
    <lineage>
        <taxon>Eukaryota</taxon>
        <taxon>Fungi</taxon>
        <taxon>Dikarya</taxon>
        <taxon>Ascomycota</taxon>
        <taxon>Pezizomycotina</taxon>
        <taxon>Dothideomycetes</taxon>
        <taxon>Dothideomycetes incertae sedis</taxon>
        <taxon>Lineolatales</taxon>
        <taxon>Lineolataceae</taxon>
        <taxon>Lineolata</taxon>
    </lineage>
</organism>
<dbReference type="AlphaFoldDB" id="A0A6A6P6K4"/>
<dbReference type="Pfam" id="PF11700">
    <property type="entry name" value="ATG22"/>
    <property type="match status" value="1"/>
</dbReference>
<evidence type="ECO:0000256" key="10">
    <source>
        <dbReference type="RuleBase" id="RU363073"/>
    </source>
</evidence>
<keyword evidence="5 10" id="KW-0812">Transmembrane</keyword>
<feature type="region of interest" description="Disordered" evidence="11">
    <location>
        <begin position="1"/>
        <end position="100"/>
    </location>
</feature>
<comment type="subcellular location">
    <subcellularLocation>
        <location evidence="1 10">Vacuole membrane</location>
        <topology evidence="1 10">Multi-pass membrane protein</topology>
    </subcellularLocation>
</comment>
<dbReference type="InterPro" id="IPR050495">
    <property type="entry name" value="ATG22/LtaA_families"/>
</dbReference>
<feature type="compositionally biased region" description="Acidic residues" evidence="11">
    <location>
        <begin position="86"/>
        <end position="97"/>
    </location>
</feature>
<feature type="region of interest" description="Disordered" evidence="11">
    <location>
        <begin position="289"/>
        <end position="334"/>
    </location>
</feature>
<feature type="compositionally biased region" description="Low complexity" evidence="11">
    <location>
        <begin position="17"/>
        <end position="33"/>
    </location>
</feature>
<keyword evidence="3 10" id="KW-0813">Transport</keyword>
<dbReference type="Proteomes" id="UP000799766">
    <property type="component" value="Unassembled WGS sequence"/>
</dbReference>
<evidence type="ECO:0000256" key="7">
    <source>
        <dbReference type="ARBA" id="ARBA00022989"/>
    </source>
</evidence>
<protein>
    <recommendedName>
        <fullName evidence="10">Autophagy-related protein</fullName>
    </recommendedName>
</protein>
<comment type="similarity">
    <text evidence="2 10">Belongs to the ATG22 family.</text>
</comment>
<feature type="compositionally biased region" description="Basic and acidic residues" evidence="11">
    <location>
        <begin position="62"/>
        <end position="73"/>
    </location>
</feature>
<dbReference type="GO" id="GO:0006914">
    <property type="term" value="P:autophagy"/>
    <property type="evidence" value="ECO:0007669"/>
    <property type="project" value="UniProtKB-KW"/>
</dbReference>
<evidence type="ECO:0000313" key="13">
    <source>
        <dbReference type="Proteomes" id="UP000799766"/>
    </source>
</evidence>
<comment type="function">
    <text evidence="10">Vacuolar effluxer which mediate the efflux of amino acids resulting from autophagic degradation. The release of autophagic amino acids allows the maintenance of protein synthesis and viability during nitrogen starvation.</text>
</comment>
<gene>
    <name evidence="12" type="ORF">BDY21DRAFT_282434</name>
</gene>
<dbReference type="GO" id="GO:0032974">
    <property type="term" value="P:amino acid transmembrane export from vacuole"/>
    <property type="evidence" value="ECO:0007669"/>
    <property type="project" value="InterPro"/>
</dbReference>
<evidence type="ECO:0000256" key="11">
    <source>
        <dbReference type="SAM" id="MobiDB-lite"/>
    </source>
</evidence>
<evidence type="ECO:0000256" key="3">
    <source>
        <dbReference type="ARBA" id="ARBA00022448"/>
    </source>
</evidence>
<evidence type="ECO:0000256" key="8">
    <source>
        <dbReference type="ARBA" id="ARBA00023006"/>
    </source>
</evidence>
<keyword evidence="6 10" id="KW-0029">Amino-acid transport</keyword>
<feature type="transmembrane region" description="Helical" evidence="10">
    <location>
        <begin position="227"/>
        <end position="244"/>
    </location>
</feature>
<evidence type="ECO:0000256" key="6">
    <source>
        <dbReference type="ARBA" id="ARBA00022970"/>
    </source>
</evidence>
<dbReference type="CDD" id="cd17483">
    <property type="entry name" value="MFS_Atg22_like"/>
    <property type="match status" value="1"/>
</dbReference>
<evidence type="ECO:0000256" key="5">
    <source>
        <dbReference type="ARBA" id="ARBA00022692"/>
    </source>
</evidence>
<feature type="transmembrane region" description="Helical" evidence="10">
    <location>
        <begin position="109"/>
        <end position="132"/>
    </location>
</feature>
<evidence type="ECO:0000256" key="9">
    <source>
        <dbReference type="ARBA" id="ARBA00023136"/>
    </source>
</evidence>
<name>A0A6A6P6K4_9PEZI</name>
<feature type="compositionally biased region" description="Basic and acidic residues" evidence="11">
    <location>
        <begin position="318"/>
        <end position="334"/>
    </location>
</feature>
<dbReference type="InterPro" id="IPR036259">
    <property type="entry name" value="MFS_trans_sf"/>
</dbReference>
<dbReference type="Gene3D" id="1.20.1250.20">
    <property type="entry name" value="MFS general substrate transporter like domains"/>
    <property type="match status" value="1"/>
</dbReference>
<accession>A0A6A6P6K4</accession>
<feature type="transmembrane region" description="Helical" evidence="10">
    <location>
        <begin position="621"/>
        <end position="640"/>
    </location>
</feature>
<feature type="transmembrane region" description="Helical" evidence="10">
    <location>
        <begin position="652"/>
        <end position="671"/>
    </location>
</feature>
<feature type="compositionally biased region" description="Polar residues" evidence="11">
    <location>
        <begin position="48"/>
        <end position="59"/>
    </location>
</feature>
<dbReference type="OrthoDB" id="192733at2759"/>
<feature type="transmembrane region" description="Helical" evidence="10">
    <location>
        <begin position="516"/>
        <end position="536"/>
    </location>
</feature>
<reference evidence="12" key="1">
    <citation type="journal article" date="2020" name="Stud. Mycol.">
        <title>101 Dothideomycetes genomes: a test case for predicting lifestyles and emergence of pathogens.</title>
        <authorList>
            <person name="Haridas S."/>
            <person name="Albert R."/>
            <person name="Binder M."/>
            <person name="Bloem J."/>
            <person name="Labutti K."/>
            <person name="Salamov A."/>
            <person name="Andreopoulos B."/>
            <person name="Baker S."/>
            <person name="Barry K."/>
            <person name="Bills G."/>
            <person name="Bluhm B."/>
            <person name="Cannon C."/>
            <person name="Castanera R."/>
            <person name="Culley D."/>
            <person name="Daum C."/>
            <person name="Ezra D."/>
            <person name="Gonzalez J."/>
            <person name="Henrissat B."/>
            <person name="Kuo A."/>
            <person name="Liang C."/>
            <person name="Lipzen A."/>
            <person name="Lutzoni F."/>
            <person name="Magnuson J."/>
            <person name="Mondo S."/>
            <person name="Nolan M."/>
            <person name="Ohm R."/>
            <person name="Pangilinan J."/>
            <person name="Park H.-J."/>
            <person name="Ramirez L."/>
            <person name="Alfaro M."/>
            <person name="Sun H."/>
            <person name="Tritt A."/>
            <person name="Yoshinaga Y."/>
            <person name="Zwiers L.-H."/>
            <person name="Turgeon B."/>
            <person name="Goodwin S."/>
            <person name="Spatafora J."/>
            <person name="Crous P."/>
            <person name="Grigoriev I."/>
        </authorList>
    </citation>
    <scope>NUCLEOTIDE SEQUENCE</scope>
    <source>
        <strain evidence="12">ATCC 16933</strain>
    </source>
</reference>
<dbReference type="PANTHER" id="PTHR23519">
    <property type="entry name" value="AUTOPHAGY-RELATED PROTEIN 22"/>
    <property type="match status" value="1"/>
</dbReference>
<feature type="transmembrane region" description="Helical" evidence="10">
    <location>
        <begin position="250"/>
        <end position="272"/>
    </location>
</feature>
<feature type="transmembrane region" description="Helical" evidence="10">
    <location>
        <begin position="407"/>
        <end position="431"/>
    </location>
</feature>
<dbReference type="EMBL" id="MU001675">
    <property type="protein sequence ID" value="KAF2459437.1"/>
    <property type="molecule type" value="Genomic_DNA"/>
</dbReference>
<sequence length="726" mass="78091">MAPRAPSPPPPPPPPQTTITTAAARGAPAAAAPSPLPRRPPLPDRTLSALSTVSKQSVPRSSRSDEADDERSLSDPSYPSSMGPGNDDEGPNYDDEDTRPTSRKELAGFYIYGWAAEVFVVCGIGSFIPVTLEELARERGVLMSDRTTPCSTNFHIPPSLNYTTVFDSPPGHTAPPSDSGQCVCYILGIEINTASFAMYTFSISVLIQALLIISMSGAADHGRYRKSLLLTFAFTGAVATMLFLPVVPKVFLFGALFAIIANTCFGASFVLLNSFLPLLVRHHPSIREVEDEEADDDEGGGTPSTAPTGAGGETPRLVVEDERGDVRAPTEEDEPLLDRIMDSTAALLPDSESDYTAPHPRSRATPSAELALSTRISSYGIGIGYIAAVLVQTLAIAIVLAQGSGLWSLRLVLFVIGAWWFVFSIPAALWLRPRPGPPLHLGATGTSTSASTTSARLWLAYLTYSWKSLGRSVRRARHLKDVLLFLGAWFLLSDGIATVSGTAVLFAKTSLDMRPAALALINVIATLSGVVGAFSWSRLSILMGLRPSHTVIACICLFEVIPIYGLLGYVPAVRRLGRFGLQEPWEMYPLGAVYGFVLGGLSSYCRSLFGELIPPGHEAAFYALYAITDKGSSVFGPAIVGAITDATGEIRPAFWFLAVLIGIPLPLMLLVDVERGRREGIAMARELDDSKGKSPQRRRPESYGSVDEPILRNSFESEELRRGRYG</sequence>
<feature type="transmembrane region" description="Helical" evidence="10">
    <location>
        <begin position="379"/>
        <end position="401"/>
    </location>
</feature>
<feature type="transmembrane region" description="Helical" evidence="10">
    <location>
        <begin position="587"/>
        <end position="609"/>
    </location>
</feature>
<dbReference type="GO" id="GO:0005774">
    <property type="term" value="C:vacuolar membrane"/>
    <property type="evidence" value="ECO:0007669"/>
    <property type="project" value="UniProtKB-SubCell"/>
</dbReference>
<proteinExistence type="inferred from homology"/>
<dbReference type="SUPFAM" id="SSF103473">
    <property type="entry name" value="MFS general substrate transporter"/>
    <property type="match status" value="1"/>
</dbReference>
<feature type="transmembrane region" description="Helical" evidence="10">
    <location>
        <begin position="482"/>
        <end position="504"/>
    </location>
</feature>
<feature type="compositionally biased region" description="Acidic residues" evidence="11">
    <location>
        <begin position="289"/>
        <end position="299"/>
    </location>
</feature>